<accession>A0A147BIQ1</accession>
<dbReference type="InterPro" id="IPR043502">
    <property type="entry name" value="DNA/RNA_pol_sf"/>
</dbReference>
<reference evidence="1" key="1">
    <citation type="journal article" date="2018" name="PLoS Negl. Trop. Dis.">
        <title>Sialome diversity of ticks revealed by RNAseq of single tick salivary glands.</title>
        <authorList>
            <person name="Perner J."/>
            <person name="Kropackova S."/>
            <person name="Kopacek P."/>
            <person name="Ribeiro J.M."/>
        </authorList>
    </citation>
    <scope>NUCLEOTIDE SEQUENCE</scope>
    <source>
        <strain evidence="1">Siblings of single egg batch collected in Ceske Budejovice</strain>
        <tissue evidence="1">Salivary glands</tissue>
    </source>
</reference>
<dbReference type="PANTHER" id="PTHR15503:SF22">
    <property type="entry name" value="TRANSPOSON TY3-I GAG POLYPROTEIN"/>
    <property type="match status" value="1"/>
</dbReference>
<protein>
    <submittedName>
        <fullName evidence="1">Putative tick transposon</fullName>
    </submittedName>
</protein>
<dbReference type="InterPro" id="IPR021109">
    <property type="entry name" value="Peptidase_aspartic_dom_sf"/>
</dbReference>
<name>A0A147BIQ1_IXORI</name>
<dbReference type="AlphaFoldDB" id="A0A147BIQ1"/>
<dbReference type="EMBL" id="GEGO01004773">
    <property type="protein sequence ID" value="JAR90631.1"/>
    <property type="molecule type" value="Transcribed_RNA"/>
</dbReference>
<dbReference type="Gene3D" id="2.40.70.10">
    <property type="entry name" value="Acid Proteases"/>
    <property type="match status" value="1"/>
</dbReference>
<feature type="non-terminal residue" evidence="1">
    <location>
        <position position="259"/>
    </location>
</feature>
<dbReference type="SUPFAM" id="SSF56672">
    <property type="entry name" value="DNA/RNA polymerases"/>
    <property type="match status" value="1"/>
</dbReference>
<dbReference type="Gene3D" id="3.10.10.10">
    <property type="entry name" value="HIV Type 1 Reverse Transcriptase, subunit A, domain 1"/>
    <property type="match status" value="1"/>
</dbReference>
<evidence type="ECO:0000313" key="1">
    <source>
        <dbReference type="EMBL" id="JAR90631.1"/>
    </source>
</evidence>
<dbReference type="PANTHER" id="PTHR15503">
    <property type="entry name" value="LDOC1 RELATED"/>
    <property type="match status" value="1"/>
</dbReference>
<sequence>MFIVLPTCIADIILGWDFLSSTEAFIDCASRELHLNSSDAVEVAADGSLVTLVADNDILLPPYSAAVATLVPTLPTAATSGLVEPISTQLVTKGVIIPYSLATLTSGKLELWVTNCSSEPQIVPSGSRVATMQSTVHHQFASLLPTTSDALSTPPDFSKHVEKMIDPHLPLPQRHRLARILADYETLFDINPGKLPQTSLIEHRIDTGDSSPVRSRPYRVSPAERRVIQTHIDDMLQKKVIEPSSSPWSSPVVLVKKKD</sequence>
<dbReference type="GO" id="GO:0071897">
    <property type="term" value="P:DNA biosynthetic process"/>
    <property type="evidence" value="ECO:0007669"/>
    <property type="project" value="UniProtKB-ARBA"/>
</dbReference>
<dbReference type="InterPro" id="IPR032567">
    <property type="entry name" value="RTL1-rel"/>
</dbReference>
<organism evidence="1">
    <name type="scientific">Ixodes ricinus</name>
    <name type="common">Common tick</name>
    <name type="synonym">Acarus ricinus</name>
    <dbReference type="NCBI Taxonomy" id="34613"/>
    <lineage>
        <taxon>Eukaryota</taxon>
        <taxon>Metazoa</taxon>
        <taxon>Ecdysozoa</taxon>
        <taxon>Arthropoda</taxon>
        <taxon>Chelicerata</taxon>
        <taxon>Arachnida</taxon>
        <taxon>Acari</taxon>
        <taxon>Parasitiformes</taxon>
        <taxon>Ixodida</taxon>
        <taxon>Ixodoidea</taxon>
        <taxon>Ixodidae</taxon>
        <taxon>Ixodinae</taxon>
        <taxon>Ixodes</taxon>
    </lineage>
</organism>
<proteinExistence type="predicted"/>